<dbReference type="EMBL" id="JBHRSJ010000001">
    <property type="protein sequence ID" value="MFC2970919.1"/>
    <property type="molecule type" value="Genomic_DNA"/>
</dbReference>
<proteinExistence type="predicted"/>
<gene>
    <name evidence="2" type="ORF">ACFOJE_01645</name>
</gene>
<evidence type="ECO:0000313" key="3">
    <source>
        <dbReference type="Proteomes" id="UP001595457"/>
    </source>
</evidence>
<dbReference type="Proteomes" id="UP001595457">
    <property type="component" value="Unassembled WGS sequence"/>
</dbReference>
<accession>A0ABV7AN75</accession>
<evidence type="ECO:0008006" key="4">
    <source>
        <dbReference type="Google" id="ProtNLM"/>
    </source>
</evidence>
<sequence>MSKLIPVKFLKAWRGYSAGETAGFSAEQVKALTDSETAVLVTVDAKAAQPKSTPAAKVAAPVTPAAAEAPADSGADDEKP</sequence>
<evidence type="ECO:0000313" key="2">
    <source>
        <dbReference type="EMBL" id="MFC2970919.1"/>
    </source>
</evidence>
<dbReference type="RefSeq" id="WP_377812485.1">
    <property type="nucleotide sequence ID" value="NZ_JBHRSJ010000001.1"/>
</dbReference>
<feature type="region of interest" description="Disordered" evidence="1">
    <location>
        <begin position="50"/>
        <end position="80"/>
    </location>
</feature>
<feature type="compositionally biased region" description="Low complexity" evidence="1">
    <location>
        <begin position="50"/>
        <end position="73"/>
    </location>
</feature>
<organism evidence="2 3">
    <name type="scientific">Azotobacter bryophylli</name>
    <dbReference type="NCBI Taxonomy" id="1986537"/>
    <lineage>
        <taxon>Bacteria</taxon>
        <taxon>Pseudomonadati</taxon>
        <taxon>Pseudomonadota</taxon>
        <taxon>Gammaproteobacteria</taxon>
        <taxon>Pseudomonadales</taxon>
        <taxon>Pseudomonadaceae</taxon>
        <taxon>Azotobacter</taxon>
    </lineage>
</organism>
<name>A0ABV7AN75_9GAMM</name>
<keyword evidence="3" id="KW-1185">Reference proteome</keyword>
<evidence type="ECO:0000256" key="1">
    <source>
        <dbReference type="SAM" id="MobiDB-lite"/>
    </source>
</evidence>
<protein>
    <recommendedName>
        <fullName evidence="4">Mu-like prophage FluMu N-terminal domain-containing protein</fullName>
    </recommendedName>
</protein>
<comment type="caution">
    <text evidence="2">The sequence shown here is derived from an EMBL/GenBank/DDBJ whole genome shotgun (WGS) entry which is preliminary data.</text>
</comment>
<reference evidence="3" key="1">
    <citation type="journal article" date="2019" name="Int. J. Syst. Evol. Microbiol.">
        <title>The Global Catalogue of Microorganisms (GCM) 10K type strain sequencing project: providing services to taxonomists for standard genome sequencing and annotation.</title>
        <authorList>
            <consortium name="The Broad Institute Genomics Platform"/>
            <consortium name="The Broad Institute Genome Sequencing Center for Infectious Disease"/>
            <person name="Wu L."/>
            <person name="Ma J."/>
        </authorList>
    </citation>
    <scope>NUCLEOTIDE SEQUENCE [LARGE SCALE GENOMIC DNA]</scope>
    <source>
        <strain evidence="3">KCTC 62195</strain>
    </source>
</reference>